<keyword evidence="2" id="KW-1185">Reference proteome</keyword>
<gene>
    <name evidence="1" type="ORF">EV699_105205</name>
</gene>
<evidence type="ECO:0000313" key="2">
    <source>
        <dbReference type="Proteomes" id="UP000295765"/>
    </source>
</evidence>
<reference evidence="1 2" key="1">
    <citation type="submission" date="2019-03" db="EMBL/GenBank/DDBJ databases">
        <title>Genomic Encyclopedia of Type Strains, Phase IV (KMG-IV): sequencing the most valuable type-strain genomes for metagenomic binning, comparative biology and taxonomic classification.</title>
        <authorList>
            <person name="Goeker M."/>
        </authorList>
    </citation>
    <scope>NUCLEOTIDE SEQUENCE [LARGE SCALE GENOMIC DNA]</scope>
    <source>
        <strain evidence="1 2">DSM 25287</strain>
    </source>
</reference>
<dbReference type="RefSeq" id="WP_132539825.1">
    <property type="nucleotide sequence ID" value="NZ_SLWY01000005.1"/>
</dbReference>
<name>A0A4R2L6F8_9GAMM</name>
<dbReference type="Pfam" id="PF14907">
    <property type="entry name" value="NTP_transf_5"/>
    <property type="match status" value="1"/>
</dbReference>
<keyword evidence="1" id="KW-0808">Transferase</keyword>
<sequence>MPAPRLLIRLLADPHVAPALTPAEWDRVIPYAFRRGLLGRIDHAVCSAGVFAALPPTIARHLVAGRVQAQDRARMLRWEADRVRRALAGLGIPLVLLKGAAYELAELPPAHGRLASDLDLLVPRAALASVERHLLQHGWQHVKLDDYDQRYYREWMHELPPLHHPLRGTSIDVHHTILPLTGRRRPDATALLNAARPLPGTVFSVLAPADMVLHSAAHAFQDGDLGNVLRDLVDLDALLTHFIATEAGFTDALVARARALDLARPAWYALHTCRRLLDSPIPPHALAALADTPSAPLRWTMDRLLDAVTFETPWHPLAGQLLYGRSHWLRMPPAMLAAHLGRKAWRRLQAIRAG</sequence>
<proteinExistence type="predicted"/>
<organism evidence="1 2">
    <name type="scientific">Plasticicumulans lactativorans</name>
    <dbReference type="NCBI Taxonomy" id="1133106"/>
    <lineage>
        <taxon>Bacteria</taxon>
        <taxon>Pseudomonadati</taxon>
        <taxon>Pseudomonadota</taxon>
        <taxon>Gammaproteobacteria</taxon>
        <taxon>Candidatus Competibacteraceae</taxon>
        <taxon>Plasticicumulans</taxon>
    </lineage>
</organism>
<dbReference type="EMBL" id="SLWY01000005">
    <property type="protein sequence ID" value="TCO82414.1"/>
    <property type="molecule type" value="Genomic_DNA"/>
</dbReference>
<dbReference type="GO" id="GO:0016740">
    <property type="term" value="F:transferase activity"/>
    <property type="evidence" value="ECO:0007669"/>
    <property type="project" value="UniProtKB-KW"/>
</dbReference>
<dbReference type="InterPro" id="IPR039498">
    <property type="entry name" value="NTP_transf_5"/>
</dbReference>
<dbReference type="AlphaFoldDB" id="A0A4R2L6F8"/>
<dbReference type="Proteomes" id="UP000295765">
    <property type="component" value="Unassembled WGS sequence"/>
</dbReference>
<evidence type="ECO:0000313" key="1">
    <source>
        <dbReference type="EMBL" id="TCO82414.1"/>
    </source>
</evidence>
<accession>A0A4R2L6F8</accession>
<protein>
    <submittedName>
        <fullName evidence="1">Putative nucleotidyltransferase-like protein</fullName>
    </submittedName>
</protein>
<comment type="caution">
    <text evidence="1">The sequence shown here is derived from an EMBL/GenBank/DDBJ whole genome shotgun (WGS) entry which is preliminary data.</text>
</comment>
<dbReference type="OrthoDB" id="5497963at2"/>